<keyword evidence="8 9" id="KW-0131">Cell cycle</keyword>
<feature type="domain" description="Tyr recombinase" evidence="10">
    <location>
        <begin position="108"/>
        <end position="290"/>
    </location>
</feature>
<evidence type="ECO:0000256" key="2">
    <source>
        <dbReference type="ARBA" id="ARBA00022490"/>
    </source>
</evidence>
<accession>A0A559JX92</accession>
<dbReference type="Gene3D" id="1.10.443.10">
    <property type="entry name" value="Intergrase catalytic core"/>
    <property type="match status" value="1"/>
</dbReference>
<evidence type="ECO:0000256" key="8">
    <source>
        <dbReference type="ARBA" id="ARBA00023306"/>
    </source>
</evidence>
<proteinExistence type="inferred from homology"/>
<dbReference type="CDD" id="cd00798">
    <property type="entry name" value="INT_XerDC_C"/>
    <property type="match status" value="1"/>
</dbReference>
<keyword evidence="7 9" id="KW-0233">DNA recombination</keyword>
<dbReference type="PANTHER" id="PTHR30349">
    <property type="entry name" value="PHAGE INTEGRASE-RELATED"/>
    <property type="match status" value="1"/>
</dbReference>
<comment type="subcellular location">
    <subcellularLocation>
        <location evidence="1 9">Cytoplasm</location>
    </subcellularLocation>
</comment>
<dbReference type="EMBL" id="VNJJ01000001">
    <property type="protein sequence ID" value="TVY04503.1"/>
    <property type="molecule type" value="Genomic_DNA"/>
</dbReference>
<dbReference type="PANTHER" id="PTHR30349:SF81">
    <property type="entry name" value="TYROSINE RECOMBINASE XERC"/>
    <property type="match status" value="1"/>
</dbReference>
<comment type="similarity">
    <text evidence="9">Belongs to the 'phage' integrase family. XerC subfamily.</text>
</comment>
<evidence type="ECO:0000256" key="9">
    <source>
        <dbReference type="HAMAP-Rule" id="MF_01808"/>
    </source>
</evidence>
<evidence type="ECO:0000313" key="12">
    <source>
        <dbReference type="EMBL" id="TVY04503.1"/>
    </source>
</evidence>
<dbReference type="Pfam" id="PF02899">
    <property type="entry name" value="Phage_int_SAM_1"/>
    <property type="match status" value="1"/>
</dbReference>
<keyword evidence="4 9" id="KW-0159">Chromosome partition</keyword>
<dbReference type="Gene3D" id="1.10.150.130">
    <property type="match status" value="1"/>
</dbReference>
<name>A0A559JX92_9BACL</name>
<dbReference type="InterPro" id="IPR010998">
    <property type="entry name" value="Integrase_recombinase_N"/>
</dbReference>
<organism evidence="12 13">
    <name type="scientific">Cohnella terricola</name>
    <dbReference type="NCBI Taxonomy" id="1289167"/>
    <lineage>
        <taxon>Bacteria</taxon>
        <taxon>Bacillati</taxon>
        <taxon>Bacillota</taxon>
        <taxon>Bacilli</taxon>
        <taxon>Bacillales</taxon>
        <taxon>Paenibacillaceae</taxon>
        <taxon>Cohnella</taxon>
    </lineage>
</organism>
<dbReference type="RefSeq" id="WP_144698087.1">
    <property type="nucleotide sequence ID" value="NZ_VNJJ01000001.1"/>
</dbReference>
<dbReference type="Proteomes" id="UP000316330">
    <property type="component" value="Unassembled WGS sequence"/>
</dbReference>
<dbReference type="InterPro" id="IPR002104">
    <property type="entry name" value="Integrase_catalytic"/>
</dbReference>
<keyword evidence="13" id="KW-1185">Reference proteome</keyword>
<feature type="active site" evidence="9">
    <location>
        <position position="245"/>
    </location>
</feature>
<keyword evidence="6 9" id="KW-0238">DNA-binding</keyword>
<dbReference type="PROSITE" id="PS51898">
    <property type="entry name" value="TYR_RECOMBINASE"/>
    <property type="match status" value="1"/>
</dbReference>
<evidence type="ECO:0000256" key="5">
    <source>
        <dbReference type="ARBA" id="ARBA00022908"/>
    </source>
</evidence>
<dbReference type="Pfam" id="PF00589">
    <property type="entry name" value="Phage_integrase"/>
    <property type="match status" value="1"/>
</dbReference>
<evidence type="ECO:0000256" key="4">
    <source>
        <dbReference type="ARBA" id="ARBA00022829"/>
    </source>
</evidence>
<dbReference type="GO" id="GO:0003677">
    <property type="term" value="F:DNA binding"/>
    <property type="evidence" value="ECO:0007669"/>
    <property type="project" value="UniProtKB-UniRule"/>
</dbReference>
<comment type="subunit">
    <text evidence="9">Forms a cyclic heterotetrameric complex composed of two molecules of XerC and two molecules of XerD.</text>
</comment>
<dbReference type="PROSITE" id="PS51900">
    <property type="entry name" value="CB"/>
    <property type="match status" value="1"/>
</dbReference>
<feature type="active site" evidence="9">
    <location>
        <position position="242"/>
    </location>
</feature>
<feature type="active site" evidence="9">
    <location>
        <position position="148"/>
    </location>
</feature>
<feature type="active site" evidence="9">
    <location>
        <position position="268"/>
    </location>
</feature>
<keyword evidence="3 9" id="KW-0132">Cell division</keyword>
<protein>
    <recommendedName>
        <fullName evidence="9">Tyrosine recombinase XerC</fullName>
    </recommendedName>
</protein>
<evidence type="ECO:0000256" key="7">
    <source>
        <dbReference type="ARBA" id="ARBA00023172"/>
    </source>
</evidence>
<dbReference type="GO" id="GO:0051301">
    <property type="term" value="P:cell division"/>
    <property type="evidence" value="ECO:0007669"/>
    <property type="project" value="UniProtKB-KW"/>
</dbReference>
<feature type="domain" description="Core-binding (CB)" evidence="11">
    <location>
        <begin position="1"/>
        <end position="87"/>
    </location>
</feature>
<dbReference type="InterPro" id="IPR023009">
    <property type="entry name" value="Tyrosine_recombinase_XerC/XerD"/>
</dbReference>
<comment type="caution">
    <text evidence="9">Lacks conserved residue(s) required for the propagation of feature annotation.</text>
</comment>
<dbReference type="InterPro" id="IPR013762">
    <property type="entry name" value="Integrase-like_cat_sf"/>
</dbReference>
<dbReference type="OrthoDB" id="9801717at2"/>
<keyword evidence="5 9" id="KW-0229">DNA integration</keyword>
<dbReference type="NCBIfam" id="NF001399">
    <property type="entry name" value="PRK00283.1"/>
    <property type="match status" value="1"/>
</dbReference>
<reference evidence="12 13" key="1">
    <citation type="submission" date="2019-07" db="EMBL/GenBank/DDBJ databases">
        <authorList>
            <person name="Kim J."/>
        </authorList>
    </citation>
    <scope>NUCLEOTIDE SEQUENCE [LARGE SCALE GENOMIC DNA]</scope>
    <source>
        <strain evidence="12 13">G13</strain>
    </source>
</reference>
<comment type="function">
    <text evidence="9">Site-specific tyrosine recombinase, which acts by catalyzing the cutting and rejoining of the recombining DNA molecules. The XerC-XerD complex is essential to convert dimers of the bacterial chromosome into monomers to permit their segregation at cell division. It also contributes to the segregational stability of plasmids.</text>
</comment>
<dbReference type="GO" id="GO:0005737">
    <property type="term" value="C:cytoplasm"/>
    <property type="evidence" value="ECO:0007669"/>
    <property type="project" value="UniProtKB-SubCell"/>
</dbReference>
<dbReference type="AlphaFoldDB" id="A0A559JX92"/>
<gene>
    <name evidence="9" type="primary">xerC</name>
    <name evidence="12" type="ORF">FPZ45_02685</name>
</gene>
<evidence type="ECO:0000256" key="1">
    <source>
        <dbReference type="ARBA" id="ARBA00004496"/>
    </source>
</evidence>
<comment type="caution">
    <text evidence="12">The sequence shown here is derived from an EMBL/GenBank/DDBJ whole genome shotgun (WGS) entry which is preliminary data.</text>
</comment>
<evidence type="ECO:0000313" key="13">
    <source>
        <dbReference type="Proteomes" id="UP000316330"/>
    </source>
</evidence>
<sequence length="302" mass="34170">MELDNWLRTYLAYLSDERRVSRNTVQSYLGDLSDMIGYLEKLGIDRSNELKAHHLTAYLNVLRQEGRSNATIARRTVSIRSFCKYLVLQRAVDYDPAILLEAPKAEKKPPRTVRASELDKLLEMPDTSEDIGLRDRAMLEVLYASGLRVSELVSLDVEHIRLDMGFLLCLGTGGRERMVPVGSAGTAWVSRYLEVARPRLARDDKRESALFLNHLGARLSRQGFWKTLKKYADQSGLVVTPHTLRHSFASHLLENGADIRAVQEMLGHVAPASTQAYLPTVKPKLMEIHERNHPRAGAKRID</sequence>
<evidence type="ECO:0000259" key="10">
    <source>
        <dbReference type="PROSITE" id="PS51898"/>
    </source>
</evidence>
<dbReference type="HAMAP" id="MF_01808">
    <property type="entry name" value="Recomb_XerC_XerD"/>
    <property type="match status" value="1"/>
</dbReference>
<feature type="active site" description="O-(3'-phospho-DNA)-tyrosine intermediate" evidence="9">
    <location>
        <position position="277"/>
    </location>
</feature>
<evidence type="ECO:0000256" key="3">
    <source>
        <dbReference type="ARBA" id="ARBA00022618"/>
    </source>
</evidence>
<dbReference type="GO" id="GO:0009037">
    <property type="term" value="F:tyrosine-based site-specific recombinase activity"/>
    <property type="evidence" value="ECO:0007669"/>
    <property type="project" value="UniProtKB-UniRule"/>
</dbReference>
<evidence type="ECO:0000256" key="6">
    <source>
        <dbReference type="ARBA" id="ARBA00023125"/>
    </source>
</evidence>
<dbReference type="InterPro" id="IPR004107">
    <property type="entry name" value="Integrase_SAM-like_N"/>
</dbReference>
<dbReference type="InterPro" id="IPR011010">
    <property type="entry name" value="DNA_brk_join_enz"/>
</dbReference>
<dbReference type="SUPFAM" id="SSF56349">
    <property type="entry name" value="DNA breaking-rejoining enzymes"/>
    <property type="match status" value="1"/>
</dbReference>
<dbReference type="GO" id="GO:0007059">
    <property type="term" value="P:chromosome segregation"/>
    <property type="evidence" value="ECO:0007669"/>
    <property type="project" value="UniProtKB-UniRule"/>
</dbReference>
<dbReference type="InterPro" id="IPR050090">
    <property type="entry name" value="Tyrosine_recombinase_XerCD"/>
</dbReference>
<keyword evidence="2 9" id="KW-0963">Cytoplasm</keyword>
<evidence type="ECO:0000259" key="11">
    <source>
        <dbReference type="PROSITE" id="PS51900"/>
    </source>
</evidence>
<dbReference type="InterPro" id="IPR044068">
    <property type="entry name" value="CB"/>
</dbReference>
<dbReference type="GO" id="GO:0006313">
    <property type="term" value="P:DNA transposition"/>
    <property type="evidence" value="ECO:0007669"/>
    <property type="project" value="UniProtKB-UniRule"/>
</dbReference>